<dbReference type="HOGENOM" id="CLU_101320_2_2_3"/>
<evidence type="ECO:0000313" key="2">
    <source>
        <dbReference type="EMBL" id="ACK64675.1"/>
    </source>
</evidence>
<dbReference type="SUPFAM" id="SSF143422">
    <property type="entry name" value="Transposase IS200-like"/>
    <property type="match status" value="1"/>
</dbReference>
<dbReference type="eggNOG" id="COG1943">
    <property type="taxonomic scope" value="Bacteria"/>
</dbReference>
<feature type="domain" description="Transposase IS200-like" evidence="1">
    <location>
        <begin position="12"/>
        <end position="132"/>
    </location>
</feature>
<keyword evidence="3" id="KW-1185">Reference proteome</keyword>
<dbReference type="GO" id="GO:0004803">
    <property type="term" value="F:transposase activity"/>
    <property type="evidence" value="ECO:0007669"/>
    <property type="project" value="InterPro"/>
</dbReference>
<dbReference type="AlphaFoldDB" id="B7JWM9"/>
<dbReference type="Gene3D" id="3.30.70.1290">
    <property type="entry name" value="Transposase IS200-like"/>
    <property type="match status" value="1"/>
</dbReference>
<dbReference type="PANTHER" id="PTHR33360">
    <property type="entry name" value="TRANSPOSASE FOR INSERTION SEQUENCE ELEMENT IS200"/>
    <property type="match status" value="1"/>
</dbReference>
<dbReference type="RefSeq" id="WP_012593952.1">
    <property type="nucleotide sequence ID" value="NC_011726.1"/>
</dbReference>
<dbReference type="SMART" id="SM01321">
    <property type="entry name" value="Y1_Tnp"/>
    <property type="match status" value="1"/>
</dbReference>
<proteinExistence type="predicted"/>
<evidence type="ECO:0000313" key="3">
    <source>
        <dbReference type="Proteomes" id="UP000008204"/>
    </source>
</evidence>
<reference evidence="3" key="1">
    <citation type="journal article" date="2011" name="MBio">
        <title>Novel metabolic attributes of the genus Cyanothece, comprising a group of unicellular nitrogen-fixing Cyanobacteria.</title>
        <authorList>
            <person name="Bandyopadhyay A."/>
            <person name="Elvitigala T."/>
            <person name="Welsh E."/>
            <person name="Stockel J."/>
            <person name="Liberton M."/>
            <person name="Min H."/>
            <person name="Sherman L.A."/>
            <person name="Pakrasi H.B."/>
        </authorList>
    </citation>
    <scope>NUCLEOTIDE SEQUENCE [LARGE SCALE GENOMIC DNA]</scope>
    <source>
        <strain evidence="3">PCC 8801</strain>
    </source>
</reference>
<gene>
    <name evidence="2" type="ordered locus">PCC8801_0587</name>
</gene>
<dbReference type="NCBIfam" id="NF033573">
    <property type="entry name" value="transpos_IS200"/>
    <property type="match status" value="1"/>
</dbReference>
<accession>B7JWM9</accession>
<dbReference type="InterPro" id="IPR002686">
    <property type="entry name" value="Transposase_17"/>
</dbReference>
<sequence length="137" mass="15758">MATKHRKGSHSVFSVRLHFVFVTHYRRKAITSPMLERIKEMFAQVCSTMDCELLECSGEADHVHLLVDFHPKQSISAVAGCLKSATSRMLKKEFPDEVKKWYRTQSFWSGSYYVASTGGAPIEKLKEYIKNQDQPRD</sequence>
<dbReference type="InterPro" id="IPR036515">
    <property type="entry name" value="Transposase_17_sf"/>
</dbReference>
<organism evidence="2 3">
    <name type="scientific">Rippkaea orientalis (strain PCC 8801 / RF-1)</name>
    <name type="common">Cyanothece sp. (strain PCC 8801)</name>
    <dbReference type="NCBI Taxonomy" id="41431"/>
    <lineage>
        <taxon>Bacteria</taxon>
        <taxon>Bacillati</taxon>
        <taxon>Cyanobacteriota</taxon>
        <taxon>Cyanophyceae</taxon>
        <taxon>Oscillatoriophycideae</taxon>
        <taxon>Chroococcales</taxon>
        <taxon>Aphanothecaceae</taxon>
        <taxon>Rippkaea</taxon>
        <taxon>Rippkaea orientalis</taxon>
    </lineage>
</organism>
<dbReference type="PANTHER" id="PTHR33360:SF2">
    <property type="entry name" value="TRANSPOSASE FOR INSERTION SEQUENCE ELEMENT IS200"/>
    <property type="match status" value="1"/>
</dbReference>
<dbReference type="Proteomes" id="UP000008204">
    <property type="component" value="Chromosome"/>
</dbReference>
<dbReference type="Pfam" id="PF01797">
    <property type="entry name" value="Y1_Tnp"/>
    <property type="match status" value="1"/>
</dbReference>
<dbReference type="GO" id="GO:0006313">
    <property type="term" value="P:DNA transposition"/>
    <property type="evidence" value="ECO:0007669"/>
    <property type="project" value="InterPro"/>
</dbReference>
<dbReference type="GO" id="GO:0003677">
    <property type="term" value="F:DNA binding"/>
    <property type="evidence" value="ECO:0007669"/>
    <property type="project" value="InterPro"/>
</dbReference>
<protein>
    <submittedName>
        <fullName evidence="2">Transposase IS200-family protein</fullName>
    </submittedName>
</protein>
<name>B7JWM9_RIPO1</name>
<dbReference type="EMBL" id="CP001287">
    <property type="protein sequence ID" value="ACK64675.1"/>
    <property type="molecule type" value="Genomic_DNA"/>
</dbReference>
<dbReference type="KEGG" id="cyp:PCC8801_0587"/>
<evidence type="ECO:0000259" key="1">
    <source>
        <dbReference type="SMART" id="SM01321"/>
    </source>
</evidence>